<evidence type="ECO:0000256" key="8">
    <source>
        <dbReference type="ARBA" id="ARBA00044793"/>
    </source>
</evidence>
<comment type="pathway">
    <text evidence="2">Protein modification; protein glycosylation.</text>
</comment>
<keyword evidence="10" id="KW-0813">Transport</keyword>
<feature type="transmembrane region" description="Helical" evidence="10">
    <location>
        <begin position="173"/>
        <end position="191"/>
    </location>
</feature>
<keyword evidence="7 10" id="KW-0472">Membrane</keyword>
<feature type="transmembrane region" description="Helical" evidence="10">
    <location>
        <begin position="438"/>
        <end position="460"/>
    </location>
</feature>
<name>A0A077R8B7_9BASI</name>
<evidence type="ECO:0000256" key="7">
    <source>
        <dbReference type="ARBA" id="ARBA00023136"/>
    </source>
</evidence>
<feature type="transmembrane region" description="Helical" evidence="10">
    <location>
        <begin position="370"/>
        <end position="392"/>
    </location>
</feature>
<accession>A0A077R8B7</accession>
<comment type="similarity">
    <text evidence="3 10">Belongs to the RFT1 family.</text>
</comment>
<dbReference type="PANTHER" id="PTHR13117:SF5">
    <property type="entry name" value="PROTEIN RFT1 HOMOLOG"/>
    <property type="match status" value="1"/>
</dbReference>
<evidence type="ECO:0000256" key="4">
    <source>
        <dbReference type="ARBA" id="ARBA00022692"/>
    </source>
</evidence>
<feature type="transmembrane region" description="Helical" evidence="10">
    <location>
        <begin position="466"/>
        <end position="486"/>
    </location>
</feature>
<dbReference type="GO" id="GO:0006488">
    <property type="term" value="P:dolichol-linked oligosaccharide biosynthetic process"/>
    <property type="evidence" value="ECO:0007669"/>
    <property type="project" value="InterPro"/>
</dbReference>
<dbReference type="EMBL" id="HG529646">
    <property type="protein sequence ID" value="CDI55387.1"/>
    <property type="molecule type" value="Genomic_DNA"/>
</dbReference>
<keyword evidence="4 10" id="KW-0812">Transmembrane</keyword>
<evidence type="ECO:0000256" key="3">
    <source>
        <dbReference type="ARBA" id="ARBA00010288"/>
    </source>
</evidence>
<feature type="transmembrane region" description="Helical" evidence="10">
    <location>
        <begin position="211"/>
        <end position="240"/>
    </location>
</feature>
<evidence type="ECO:0000313" key="11">
    <source>
        <dbReference type="EMBL" id="CDI55387.1"/>
    </source>
</evidence>
<protein>
    <recommendedName>
        <fullName evidence="8 10">Man(5)GlcNAc(2)-PP-dolichol translocation protein RFT1</fullName>
    </recommendedName>
</protein>
<evidence type="ECO:0000256" key="9">
    <source>
        <dbReference type="ARBA" id="ARBA00045912"/>
    </source>
</evidence>
<reference evidence="11" key="1">
    <citation type="journal article" date="2014" name="Genome Biol. Evol.">
        <title>Gene Loss Rather Than Gene Gain Is Associated with a Host Jump from Monocots to Dicots in the Smut Fungus Melanopsichium pennsylvanicum.</title>
        <authorList>
            <person name="Sharma R."/>
            <person name="Mishra B."/>
            <person name="Runge F."/>
            <person name="Thines M."/>
        </authorList>
    </citation>
    <scope>NUCLEOTIDE SEQUENCE</scope>
    <source>
        <strain evidence="11">4</strain>
    </source>
</reference>
<evidence type="ECO:0000256" key="2">
    <source>
        <dbReference type="ARBA" id="ARBA00004922"/>
    </source>
</evidence>
<keyword evidence="6 10" id="KW-1133">Transmembrane helix</keyword>
<dbReference type="AlphaFoldDB" id="A0A077R8B7"/>
<dbReference type="Pfam" id="PF04506">
    <property type="entry name" value="Rft-1"/>
    <property type="match status" value="1"/>
</dbReference>
<dbReference type="GO" id="GO:0034203">
    <property type="term" value="P:glycolipid translocation"/>
    <property type="evidence" value="ECO:0007669"/>
    <property type="project" value="TreeGrafter"/>
</dbReference>
<feature type="transmembrane region" description="Helical" evidence="10">
    <location>
        <begin position="565"/>
        <end position="590"/>
    </location>
</feature>
<dbReference type="InterPro" id="IPR007594">
    <property type="entry name" value="RFT1"/>
</dbReference>
<keyword evidence="5 10" id="KW-0256">Endoplasmic reticulum</keyword>
<evidence type="ECO:0000256" key="1">
    <source>
        <dbReference type="ARBA" id="ARBA00004477"/>
    </source>
</evidence>
<proteinExistence type="inferred from homology"/>
<dbReference type="PANTHER" id="PTHR13117">
    <property type="entry name" value="ENDOPLASMIC RETICULUM MULTISPAN TRANSMEMBRANE PROTEIN-RELATED"/>
    <property type="match status" value="1"/>
</dbReference>
<comment type="caution">
    <text evidence="10">Lacks conserved residue(s) required for the propagation of feature annotation.</text>
</comment>
<sequence>MAEATKAGSASASSLILLQVSARTLTFILNQLLVRLVSPSIFGIANIQLELLLSTILFLSRDGFRTILIRNEASVSQHGTRITTFTPSGPRKGTTNSIHNISLFPIPIGFILTAVACTTYFLYISPSSMHAVPTFHASILLYALGALTELLYEPLLIRAVRLGQPALRVKAEGAAVFVKVLSTIATIVLLPKWSLAPAFVGSAVDDERATALLAFGIGQAGFGLTMLAVHLAHFFGIYGISDTLDLYVPRSETVAQDGKQKVIWVDKKTISLCATMAQQGLLKHGLTEADKFAVARFANLEDQGGYALASNYGSLVARILFQPVEETARIVFSSELAAIDQNYASSPVKIPVATFERVVNMLSALFKLHILLGLLLTTFGGPLSTPLLYIMAGPQWALNTSAPAILAAYTFYLPIMGINGIVEGFVQSVASEAQIKKYSRVLVGASVGFVGVLAGINTVVDKEKSILAKTGLVWANALSLCVRAWWCWRFLITYFEVAARGGQSKDFGAGIVSRIRPGTALPTKPTLVMFALIATTLRVAVPRLMPSNAQLLLSATALGARRMQAIRSLLPTLALAAGCAALVLGSLVVFERRSLSIAQRSLGRGHHSTTDAKKSH</sequence>
<feature type="transmembrane region" description="Helical" evidence="10">
    <location>
        <begin position="101"/>
        <end position="123"/>
    </location>
</feature>
<feature type="transmembrane region" description="Helical" evidence="10">
    <location>
        <begin position="135"/>
        <end position="152"/>
    </location>
</feature>
<evidence type="ECO:0000256" key="10">
    <source>
        <dbReference type="RuleBase" id="RU365067"/>
    </source>
</evidence>
<dbReference type="GO" id="GO:0005789">
    <property type="term" value="C:endoplasmic reticulum membrane"/>
    <property type="evidence" value="ECO:0007669"/>
    <property type="project" value="UniProtKB-SubCell"/>
</dbReference>
<evidence type="ECO:0000256" key="6">
    <source>
        <dbReference type="ARBA" id="ARBA00022989"/>
    </source>
</evidence>
<evidence type="ECO:0000256" key="5">
    <source>
        <dbReference type="ARBA" id="ARBA00022824"/>
    </source>
</evidence>
<feature type="transmembrane region" description="Helical" evidence="10">
    <location>
        <begin position="404"/>
        <end position="426"/>
    </location>
</feature>
<organism evidence="11">
    <name type="scientific">Melanopsichium pennsylvanicum 4</name>
    <dbReference type="NCBI Taxonomy" id="1398559"/>
    <lineage>
        <taxon>Eukaryota</taxon>
        <taxon>Fungi</taxon>
        <taxon>Dikarya</taxon>
        <taxon>Basidiomycota</taxon>
        <taxon>Ustilaginomycotina</taxon>
        <taxon>Ustilaginomycetes</taxon>
        <taxon>Ustilaginales</taxon>
        <taxon>Ustilaginaceae</taxon>
        <taxon>Melanopsichium</taxon>
    </lineage>
</organism>
<comment type="function">
    <text evidence="9 10">Intramembrane glycolipid transporter that operates in the biosynthetic pathway of dolichol-linked oligosaccharides, the glycan precursors employed in protein asparagine (N)-glycosylation. The sequential addition of sugars to dolichol pyrophosphate produces dolichol-linked oligosaccharides containing fourteen sugars, including two GlcNAcs, nine mannoses and three glucoses. Once assembled, the oligosaccharide is transferred from the lipid to nascent proteins by oligosaccharyltransferases. The assembly of dolichol-linked oligosaccharides begins on the cytosolic side of the endoplasmic reticulum membrane and finishes in its lumen. RFT1 could mediate the translocation of the cytosolically oriented intermediate DolPP-GlcNAc2Man5, produced by ALG11, into the ER lumen where dolichol-linked oligosaccharides assembly continues. However, the intramembrane lipid transporter activity could not be confirmed in vitro.</text>
</comment>
<comment type="subcellular location">
    <subcellularLocation>
        <location evidence="1 10">Endoplasmic reticulum membrane</location>
        <topology evidence="1 10">Multi-pass membrane protein</topology>
    </subcellularLocation>
</comment>